<dbReference type="EMBL" id="JBHSJJ010000006">
    <property type="protein sequence ID" value="MFC4872534.1"/>
    <property type="molecule type" value="Genomic_DNA"/>
</dbReference>
<organism evidence="1 2">
    <name type="scientific">Negadavirga shengliensis</name>
    <dbReference type="NCBI Taxonomy" id="1389218"/>
    <lineage>
        <taxon>Bacteria</taxon>
        <taxon>Pseudomonadati</taxon>
        <taxon>Bacteroidota</taxon>
        <taxon>Cytophagia</taxon>
        <taxon>Cytophagales</taxon>
        <taxon>Cyclobacteriaceae</taxon>
        <taxon>Negadavirga</taxon>
    </lineage>
</organism>
<reference evidence="2" key="1">
    <citation type="journal article" date="2019" name="Int. J. Syst. Evol. Microbiol.">
        <title>The Global Catalogue of Microorganisms (GCM) 10K type strain sequencing project: providing services to taxonomists for standard genome sequencing and annotation.</title>
        <authorList>
            <consortium name="The Broad Institute Genomics Platform"/>
            <consortium name="The Broad Institute Genome Sequencing Center for Infectious Disease"/>
            <person name="Wu L."/>
            <person name="Ma J."/>
        </authorList>
    </citation>
    <scope>NUCLEOTIDE SEQUENCE [LARGE SCALE GENOMIC DNA]</scope>
    <source>
        <strain evidence="2">CGMCC 4.7466</strain>
    </source>
</reference>
<evidence type="ECO:0000313" key="2">
    <source>
        <dbReference type="Proteomes" id="UP001595818"/>
    </source>
</evidence>
<proteinExistence type="predicted"/>
<dbReference type="Pfam" id="PF20583">
    <property type="entry name" value="DUF6786"/>
    <property type="match status" value="1"/>
</dbReference>
<keyword evidence="2" id="KW-1185">Reference proteome</keyword>
<protein>
    <submittedName>
        <fullName evidence="1">DUF6786 family protein</fullName>
    </submittedName>
</protein>
<gene>
    <name evidence="1" type="ORF">ACFPFU_12615</name>
</gene>
<dbReference type="InterPro" id="IPR046713">
    <property type="entry name" value="DUF6786"/>
</dbReference>
<sequence length="410" mass="45749">MMTRISWLIMPMVVFLMSACHKDKGGSTDLDGYNHGTFGYDLKFLLEKDDSLILLESTVGNAKVAVSPKYQGKVFTSSADGLDGKSFGWINYEAFDQPLDPHMNAYGGENRLWLGPEGGQYSVFFGPGDKMEFENWVTPPAVDYESWEAVSQTPQHVSMQKEGVFPNYLGTEFNIRINRDVRILEIHEIQEMLDIELEDDPIQVVAYETDNTITNIGGNAWTKASGAPCIWILDMFTPSPHTTIVIPYHETGETKVATTDYFGEIPQDRIAYHNGVLFFKADGKHRGKLGMGPERAKPVAGSFDAADNVLTLTVFDVDPDAVYLNQEWTTANDPLQGDAVNAYNDGPLEDGSQMGPFYELESVSPAAFLKPGEKLRHRHSVFHFVGDKEVLNRISLRNLGVSLEEIRTVF</sequence>
<name>A0ABV9T1I9_9BACT</name>
<accession>A0ABV9T1I9</accession>
<comment type="caution">
    <text evidence="1">The sequence shown here is derived from an EMBL/GenBank/DDBJ whole genome shotgun (WGS) entry which is preliminary data.</text>
</comment>
<dbReference type="Proteomes" id="UP001595818">
    <property type="component" value="Unassembled WGS sequence"/>
</dbReference>
<dbReference type="PROSITE" id="PS51257">
    <property type="entry name" value="PROKAR_LIPOPROTEIN"/>
    <property type="match status" value="1"/>
</dbReference>
<dbReference type="RefSeq" id="WP_377065005.1">
    <property type="nucleotide sequence ID" value="NZ_JBHSJJ010000006.1"/>
</dbReference>
<evidence type="ECO:0000313" key="1">
    <source>
        <dbReference type="EMBL" id="MFC4872534.1"/>
    </source>
</evidence>